<dbReference type="InterPro" id="IPR009045">
    <property type="entry name" value="Zn_M74/Hedgehog-like"/>
</dbReference>
<evidence type="ECO:0000313" key="2">
    <source>
        <dbReference type="EMBL" id="SUD70655.1"/>
    </source>
</evidence>
<dbReference type="EMBL" id="UGUY01000001">
    <property type="protein sequence ID" value="SUD70655.1"/>
    <property type="molecule type" value="Genomic_DNA"/>
</dbReference>
<accession>A0A379KT16</accession>
<organism evidence="2 3">
    <name type="scientific">Pseudomonas putida</name>
    <name type="common">Arthrobacter siderocapsulatus</name>
    <dbReference type="NCBI Taxonomy" id="303"/>
    <lineage>
        <taxon>Bacteria</taxon>
        <taxon>Pseudomonadati</taxon>
        <taxon>Pseudomonadota</taxon>
        <taxon>Gammaproteobacteria</taxon>
        <taxon>Pseudomonadales</taxon>
        <taxon>Pseudomonadaceae</taxon>
        <taxon>Pseudomonas</taxon>
    </lineage>
</organism>
<proteinExistence type="predicted"/>
<dbReference type="RefSeq" id="WP_115275421.1">
    <property type="nucleotide sequence ID" value="NZ_JABTYF010000006.1"/>
</dbReference>
<dbReference type="Pfam" id="PF08291">
    <property type="entry name" value="Peptidase_M15_3"/>
    <property type="match status" value="1"/>
</dbReference>
<evidence type="ECO:0000313" key="3">
    <source>
        <dbReference type="Proteomes" id="UP000254602"/>
    </source>
</evidence>
<protein>
    <submittedName>
        <fullName evidence="2">Peptidase M15A</fullName>
    </submittedName>
</protein>
<reference evidence="2 3" key="1">
    <citation type="submission" date="2018-06" db="EMBL/GenBank/DDBJ databases">
        <authorList>
            <consortium name="Pathogen Informatics"/>
            <person name="Doyle S."/>
        </authorList>
    </citation>
    <scope>NUCLEOTIDE SEQUENCE [LARGE SCALE GENOMIC DNA]</scope>
    <source>
        <strain evidence="2 3">NCTC7914</strain>
    </source>
</reference>
<dbReference type="Proteomes" id="UP000254602">
    <property type="component" value="Unassembled WGS sequence"/>
</dbReference>
<sequence>MFITPNFTLEEMIVSQVAAREGLDNTPSQQVISNLHLLCEALERVRALFGLPVIISSGYRSPALNKRIGGSPRSQHLHGLAADFEIFGISNREVVRRVSASAVNFDQMILEFDSWVHLSVTPSVPRRQVLTIRRGTGYLPGLQ</sequence>
<dbReference type="InterPro" id="IPR013230">
    <property type="entry name" value="Peptidase_M15A_C"/>
</dbReference>
<gene>
    <name evidence="2" type="ORF">NCTC7914_04825</name>
</gene>
<dbReference type="SUPFAM" id="SSF55166">
    <property type="entry name" value="Hedgehog/DD-peptidase"/>
    <property type="match status" value="1"/>
</dbReference>
<dbReference type="AlphaFoldDB" id="A0A379KT16"/>
<evidence type="ECO:0000259" key="1">
    <source>
        <dbReference type="Pfam" id="PF08291"/>
    </source>
</evidence>
<feature type="domain" description="Peptidase M15A C-terminal" evidence="1">
    <location>
        <begin position="6"/>
        <end position="119"/>
    </location>
</feature>
<dbReference type="Gene3D" id="3.30.1380.10">
    <property type="match status" value="1"/>
</dbReference>
<name>A0A379KT16_PSEPU</name>